<comment type="caution">
    <text evidence="1">The sequence shown here is derived from an EMBL/GenBank/DDBJ whole genome shotgun (WGS) entry which is preliminary data.</text>
</comment>
<dbReference type="InterPro" id="IPR010985">
    <property type="entry name" value="Ribbon_hlx_hlx"/>
</dbReference>
<evidence type="ECO:0000313" key="1">
    <source>
        <dbReference type="EMBL" id="GAI96364.1"/>
    </source>
</evidence>
<dbReference type="EMBL" id="BARW01024829">
    <property type="protein sequence ID" value="GAI96364.1"/>
    <property type="molecule type" value="Genomic_DNA"/>
</dbReference>
<name>X1UVF8_9ZZZZ</name>
<dbReference type="AlphaFoldDB" id="X1UVF8"/>
<protein>
    <recommendedName>
        <fullName evidence="2">Ribbon-helix-helix protein CopG domain-containing protein</fullName>
    </recommendedName>
</protein>
<gene>
    <name evidence="1" type="ORF">S12H4_40845</name>
</gene>
<reference evidence="1" key="1">
    <citation type="journal article" date="2014" name="Front. Microbiol.">
        <title>High frequency of phylogenetically diverse reductive dehalogenase-homologous genes in deep subseafloor sedimentary metagenomes.</title>
        <authorList>
            <person name="Kawai M."/>
            <person name="Futagami T."/>
            <person name="Toyoda A."/>
            <person name="Takaki Y."/>
            <person name="Nishi S."/>
            <person name="Hori S."/>
            <person name="Arai W."/>
            <person name="Tsubouchi T."/>
            <person name="Morono Y."/>
            <person name="Uchiyama I."/>
            <person name="Ito T."/>
            <person name="Fujiyama A."/>
            <person name="Inagaki F."/>
            <person name="Takami H."/>
        </authorList>
    </citation>
    <scope>NUCLEOTIDE SEQUENCE</scope>
    <source>
        <strain evidence="1">Expedition CK06-06</strain>
    </source>
</reference>
<evidence type="ECO:0008006" key="2">
    <source>
        <dbReference type="Google" id="ProtNLM"/>
    </source>
</evidence>
<sequence>MHNPKTPRGNPETKGKRYTLTLRGVYVEHLDRMVDQGVYHESQDAIRQALRLLFEKHGVELYLQKSATSP</sequence>
<organism evidence="1">
    <name type="scientific">marine sediment metagenome</name>
    <dbReference type="NCBI Taxonomy" id="412755"/>
    <lineage>
        <taxon>unclassified sequences</taxon>
        <taxon>metagenomes</taxon>
        <taxon>ecological metagenomes</taxon>
    </lineage>
</organism>
<accession>X1UVF8</accession>
<proteinExistence type="predicted"/>
<dbReference type="GO" id="GO:0006355">
    <property type="term" value="P:regulation of DNA-templated transcription"/>
    <property type="evidence" value="ECO:0007669"/>
    <property type="project" value="InterPro"/>
</dbReference>
<dbReference type="SUPFAM" id="SSF47598">
    <property type="entry name" value="Ribbon-helix-helix"/>
    <property type="match status" value="1"/>
</dbReference>